<dbReference type="PANTHER" id="PTHR23419:SF8">
    <property type="entry name" value="FI09726P"/>
    <property type="match status" value="1"/>
</dbReference>
<dbReference type="AlphaFoldDB" id="A0A2S0MCE1"/>
<dbReference type="InterPro" id="IPR015867">
    <property type="entry name" value="N-reg_PII/ATP_PRibTrfase_C"/>
</dbReference>
<gene>
    <name evidence="2" type="ORF">C6570_03440</name>
</gene>
<protein>
    <submittedName>
        <fullName evidence="2">Divalent-cation tolerance protein CutA</fullName>
    </submittedName>
</protein>
<sequence>MTDILLVSTTVAERADADRLAQLLVEQRLAACAQIERIESSVYRWQGALQATPEWRVVFKTTEAHYAALEAALLDAHPYELPAVVAVPTHTVSVAFAEWVKGELA</sequence>
<evidence type="ECO:0000313" key="3">
    <source>
        <dbReference type="Proteomes" id="UP000239709"/>
    </source>
</evidence>
<comment type="similarity">
    <text evidence="1">Belongs to the CutA family.</text>
</comment>
<dbReference type="OrthoDB" id="37622at2"/>
<proteinExistence type="inferred from homology"/>
<dbReference type="GO" id="GO:0005507">
    <property type="term" value="F:copper ion binding"/>
    <property type="evidence" value="ECO:0007669"/>
    <property type="project" value="TreeGrafter"/>
</dbReference>
<evidence type="ECO:0000313" key="2">
    <source>
        <dbReference type="EMBL" id="AVO33413.1"/>
    </source>
</evidence>
<organism evidence="2 3">
    <name type="scientific">Ottowia oryzae</name>
    <dbReference type="NCBI Taxonomy" id="2109914"/>
    <lineage>
        <taxon>Bacteria</taxon>
        <taxon>Pseudomonadati</taxon>
        <taxon>Pseudomonadota</taxon>
        <taxon>Betaproteobacteria</taxon>
        <taxon>Burkholderiales</taxon>
        <taxon>Comamonadaceae</taxon>
        <taxon>Ottowia</taxon>
    </lineage>
</organism>
<dbReference type="InterPro" id="IPR011322">
    <property type="entry name" value="N-reg_PII-like_a/b"/>
</dbReference>
<accession>A0A2S0MCE1</accession>
<dbReference type="InterPro" id="IPR004323">
    <property type="entry name" value="Ion_tolerance_CutA"/>
</dbReference>
<dbReference type="PANTHER" id="PTHR23419">
    <property type="entry name" value="DIVALENT CATION TOLERANCE CUTA-RELATED"/>
    <property type="match status" value="1"/>
</dbReference>
<dbReference type="SUPFAM" id="SSF54913">
    <property type="entry name" value="GlnB-like"/>
    <property type="match status" value="1"/>
</dbReference>
<keyword evidence="3" id="KW-1185">Reference proteome</keyword>
<dbReference type="Gene3D" id="3.30.70.120">
    <property type="match status" value="1"/>
</dbReference>
<dbReference type="Pfam" id="PF03091">
    <property type="entry name" value="CutA1"/>
    <property type="match status" value="1"/>
</dbReference>
<dbReference type="Proteomes" id="UP000239709">
    <property type="component" value="Chromosome"/>
</dbReference>
<name>A0A2S0MCE1_9BURK</name>
<dbReference type="RefSeq" id="WP_106701976.1">
    <property type="nucleotide sequence ID" value="NZ_CP027666.1"/>
</dbReference>
<reference evidence="2 3" key="1">
    <citation type="submission" date="2018-03" db="EMBL/GenBank/DDBJ databases">
        <title>Genome sequencing of Ottowia sp.</title>
        <authorList>
            <person name="Kim S.-J."/>
            <person name="Heo J."/>
            <person name="Kwon S.-W."/>
        </authorList>
    </citation>
    <scope>NUCLEOTIDE SEQUENCE [LARGE SCALE GENOMIC DNA]</scope>
    <source>
        <strain evidence="2 3">KADR8-3</strain>
    </source>
</reference>
<evidence type="ECO:0000256" key="1">
    <source>
        <dbReference type="ARBA" id="ARBA00010169"/>
    </source>
</evidence>
<dbReference type="GO" id="GO:0010038">
    <property type="term" value="P:response to metal ion"/>
    <property type="evidence" value="ECO:0007669"/>
    <property type="project" value="InterPro"/>
</dbReference>
<dbReference type="EMBL" id="CP027666">
    <property type="protein sequence ID" value="AVO33413.1"/>
    <property type="molecule type" value="Genomic_DNA"/>
</dbReference>
<dbReference type="KEGG" id="otk:C6570_03440"/>